<sequence>MDFDLPPDDDPRRLKVRAWLAANPDPTGRQLHDAGYVVPHWPAPYGIDADPMHQVVIDDELRRAGVSRPNNPIGIGWAAPTIAMAGTEEMKARYLDPIFTGEEFWCQMFSEPDAGSDLANLGTRAVRDGDEYVVNGSKIWTSGGHMADFGILIARTDPDVAKHKGISYFICPTDLPGISMTPIVDMTSAHSFNQVFFDDVRIPARLRVGDEGDGWRLARVTLANERVSLSSAGSLWGAGPSADDLLDLVRRAGGTSDPVLRQRLATLHCEAEVLRLNRLRTLSAQLAGREPGSEANIQKAMADDHGQHVMELAKDLVGSSGMLVGSGPPGRLDASKVEGTTENRLVTGQFPDVSSVWHYGYVFSPALTLGGGTFAVQRNIIAERVLGLPREPDAQRGRSWSEARSSQSV</sequence>
<dbReference type="InterPro" id="IPR046373">
    <property type="entry name" value="Acyl-CoA_Oxase/DH_mid-dom_sf"/>
</dbReference>
<dbReference type="InterPro" id="IPR009075">
    <property type="entry name" value="AcylCo_DH/oxidase_C"/>
</dbReference>
<dbReference type="InterPro" id="IPR006091">
    <property type="entry name" value="Acyl-CoA_Oxase/DH_mid-dom"/>
</dbReference>
<evidence type="ECO:0000256" key="3">
    <source>
        <dbReference type="ARBA" id="ARBA00022630"/>
    </source>
</evidence>
<dbReference type="SUPFAM" id="SSF56645">
    <property type="entry name" value="Acyl-CoA dehydrogenase NM domain-like"/>
    <property type="match status" value="1"/>
</dbReference>
<dbReference type="InterPro" id="IPR009100">
    <property type="entry name" value="AcylCoA_DH/oxidase_NM_dom_sf"/>
</dbReference>
<dbReference type="Gene3D" id="1.10.540.10">
    <property type="entry name" value="Acyl-CoA dehydrogenase/oxidase, N-terminal domain"/>
    <property type="match status" value="1"/>
</dbReference>
<dbReference type="GO" id="GO:0005886">
    <property type="term" value="C:plasma membrane"/>
    <property type="evidence" value="ECO:0007669"/>
    <property type="project" value="TreeGrafter"/>
</dbReference>
<dbReference type="FunFam" id="2.40.110.10:FF:000011">
    <property type="entry name" value="Acyl-CoA dehydrogenase FadE34"/>
    <property type="match status" value="1"/>
</dbReference>
<keyword evidence="4" id="KW-0274">FAD</keyword>
<keyword evidence="3" id="KW-0285">Flavoprotein</keyword>
<evidence type="ECO:0000256" key="1">
    <source>
        <dbReference type="ARBA" id="ARBA00001974"/>
    </source>
</evidence>
<dbReference type="Pfam" id="PF00441">
    <property type="entry name" value="Acyl-CoA_dh_1"/>
    <property type="match status" value="1"/>
</dbReference>
<dbReference type="PANTHER" id="PTHR43292">
    <property type="entry name" value="ACYL-COA DEHYDROGENASE"/>
    <property type="match status" value="1"/>
</dbReference>
<evidence type="ECO:0000259" key="7">
    <source>
        <dbReference type="Pfam" id="PF02770"/>
    </source>
</evidence>
<comment type="cofactor">
    <cofactor evidence="1">
        <name>FAD</name>
        <dbReference type="ChEBI" id="CHEBI:57692"/>
    </cofactor>
</comment>
<reference evidence="9" key="1">
    <citation type="submission" date="2018-05" db="EMBL/GenBank/DDBJ databases">
        <authorList>
            <person name="Lanie J.A."/>
            <person name="Ng W.-L."/>
            <person name="Kazmierczak K.M."/>
            <person name="Andrzejewski T.M."/>
            <person name="Davidsen T.M."/>
            <person name="Wayne K.J."/>
            <person name="Tettelin H."/>
            <person name="Glass J.I."/>
            <person name="Rusch D."/>
            <person name="Podicherti R."/>
            <person name="Tsui H.-C.T."/>
            <person name="Winkler M.E."/>
        </authorList>
    </citation>
    <scope>NUCLEOTIDE SEQUENCE</scope>
</reference>
<dbReference type="GO" id="GO:0050660">
    <property type="term" value="F:flavin adenine dinucleotide binding"/>
    <property type="evidence" value="ECO:0007669"/>
    <property type="project" value="InterPro"/>
</dbReference>
<comment type="similarity">
    <text evidence="2">Belongs to the acyl-CoA dehydrogenase family.</text>
</comment>
<dbReference type="EMBL" id="UINC01007363">
    <property type="protein sequence ID" value="SVA32907.1"/>
    <property type="molecule type" value="Genomic_DNA"/>
</dbReference>
<keyword evidence="5" id="KW-0560">Oxidoreductase</keyword>
<protein>
    <recommendedName>
        <fullName evidence="10">Acyl-CoA dehydrogenase</fullName>
    </recommendedName>
</protein>
<organism evidence="9">
    <name type="scientific">marine metagenome</name>
    <dbReference type="NCBI Taxonomy" id="408172"/>
    <lineage>
        <taxon>unclassified sequences</taxon>
        <taxon>metagenomes</taxon>
        <taxon>ecological metagenomes</taxon>
    </lineage>
</organism>
<evidence type="ECO:0000259" key="8">
    <source>
        <dbReference type="Pfam" id="PF02771"/>
    </source>
</evidence>
<proteinExistence type="inferred from homology"/>
<evidence type="ECO:0000259" key="6">
    <source>
        <dbReference type="Pfam" id="PF00441"/>
    </source>
</evidence>
<feature type="domain" description="Acyl-CoA dehydrogenase/oxidase N-terminal" evidence="8">
    <location>
        <begin position="24"/>
        <end position="102"/>
    </location>
</feature>
<feature type="domain" description="Acyl-CoA dehydrogenase/oxidase C-terminal" evidence="6">
    <location>
        <begin position="212"/>
        <end position="386"/>
    </location>
</feature>
<name>A0A381UZU7_9ZZZZ</name>
<dbReference type="InterPro" id="IPR013786">
    <property type="entry name" value="AcylCoA_DH/ox_N"/>
</dbReference>
<dbReference type="SUPFAM" id="SSF47203">
    <property type="entry name" value="Acyl-CoA dehydrogenase C-terminal domain-like"/>
    <property type="match status" value="1"/>
</dbReference>
<dbReference type="Gene3D" id="2.40.110.10">
    <property type="entry name" value="Butyryl-CoA Dehydrogenase, subunit A, domain 2"/>
    <property type="match status" value="1"/>
</dbReference>
<evidence type="ECO:0000256" key="4">
    <source>
        <dbReference type="ARBA" id="ARBA00022827"/>
    </source>
</evidence>
<dbReference type="Pfam" id="PF02771">
    <property type="entry name" value="Acyl-CoA_dh_N"/>
    <property type="match status" value="1"/>
</dbReference>
<dbReference type="AlphaFoldDB" id="A0A381UZU7"/>
<dbReference type="InterPro" id="IPR036250">
    <property type="entry name" value="AcylCo_DH-like_C"/>
</dbReference>
<evidence type="ECO:0008006" key="10">
    <source>
        <dbReference type="Google" id="ProtNLM"/>
    </source>
</evidence>
<dbReference type="PANTHER" id="PTHR43292:SF4">
    <property type="entry name" value="ACYL-COA DEHYDROGENASE FADE34"/>
    <property type="match status" value="1"/>
</dbReference>
<dbReference type="GO" id="GO:0016627">
    <property type="term" value="F:oxidoreductase activity, acting on the CH-CH group of donors"/>
    <property type="evidence" value="ECO:0007669"/>
    <property type="project" value="InterPro"/>
</dbReference>
<evidence type="ECO:0000313" key="9">
    <source>
        <dbReference type="EMBL" id="SVA32907.1"/>
    </source>
</evidence>
<accession>A0A381UZU7</accession>
<dbReference type="InterPro" id="IPR052161">
    <property type="entry name" value="Mycobact_Acyl-CoA_DH"/>
</dbReference>
<dbReference type="Gene3D" id="1.20.140.10">
    <property type="entry name" value="Butyryl-CoA Dehydrogenase, subunit A, domain 3"/>
    <property type="match status" value="1"/>
</dbReference>
<dbReference type="Pfam" id="PF02770">
    <property type="entry name" value="Acyl-CoA_dh_M"/>
    <property type="match status" value="1"/>
</dbReference>
<evidence type="ECO:0000256" key="2">
    <source>
        <dbReference type="ARBA" id="ARBA00009347"/>
    </source>
</evidence>
<feature type="domain" description="Acyl-CoA oxidase/dehydrogenase middle" evidence="7">
    <location>
        <begin position="106"/>
        <end position="200"/>
    </location>
</feature>
<dbReference type="InterPro" id="IPR037069">
    <property type="entry name" value="AcylCoA_DH/ox_N_sf"/>
</dbReference>
<evidence type="ECO:0000256" key="5">
    <source>
        <dbReference type="ARBA" id="ARBA00023002"/>
    </source>
</evidence>
<gene>
    <name evidence="9" type="ORF">METZ01_LOCUS85761</name>
</gene>